<dbReference type="InterPro" id="IPR000253">
    <property type="entry name" value="FHA_dom"/>
</dbReference>
<organism evidence="4 5">
    <name type="scientific">Leucobacter chromiireducens subsp. chromiireducens</name>
    <dbReference type="NCBI Taxonomy" id="660067"/>
    <lineage>
        <taxon>Bacteria</taxon>
        <taxon>Bacillati</taxon>
        <taxon>Actinomycetota</taxon>
        <taxon>Actinomycetes</taxon>
        <taxon>Micrococcales</taxon>
        <taxon>Microbacteriaceae</taxon>
        <taxon>Leucobacter</taxon>
    </lineage>
</organism>
<accession>A0ABS1SJU2</accession>
<dbReference type="SUPFAM" id="SSF49879">
    <property type="entry name" value="SMAD/FHA domain"/>
    <property type="match status" value="1"/>
</dbReference>
<gene>
    <name evidence="4" type="ORF">D3226_00470</name>
</gene>
<name>A0ABS1SJU2_9MICO</name>
<evidence type="ECO:0000259" key="3">
    <source>
        <dbReference type="PROSITE" id="PS50006"/>
    </source>
</evidence>
<dbReference type="Gene3D" id="2.60.200.20">
    <property type="match status" value="1"/>
</dbReference>
<dbReference type="PROSITE" id="PS50006">
    <property type="entry name" value="FHA_DOMAIN"/>
    <property type="match status" value="1"/>
</dbReference>
<evidence type="ECO:0000313" key="4">
    <source>
        <dbReference type="EMBL" id="MBL3688437.1"/>
    </source>
</evidence>
<dbReference type="InterPro" id="IPR008984">
    <property type="entry name" value="SMAD_FHA_dom_sf"/>
</dbReference>
<feature type="domain" description="FHA" evidence="3">
    <location>
        <begin position="132"/>
        <end position="181"/>
    </location>
</feature>
<dbReference type="Pfam" id="PF16697">
    <property type="entry name" value="Yop-YscD_cpl"/>
    <property type="match status" value="1"/>
</dbReference>
<protein>
    <submittedName>
        <fullName evidence="4">FHA domain-containing protein</fullName>
    </submittedName>
</protein>
<keyword evidence="5" id="KW-1185">Reference proteome</keyword>
<proteinExistence type="predicted"/>
<dbReference type="SMART" id="SM00240">
    <property type="entry name" value="FHA"/>
    <property type="match status" value="1"/>
</dbReference>
<feature type="region of interest" description="Disordered" evidence="2">
    <location>
        <begin position="70"/>
        <end position="107"/>
    </location>
</feature>
<dbReference type="InterPro" id="IPR050923">
    <property type="entry name" value="Cell_Proc_Reg/RNA_Proc"/>
</dbReference>
<keyword evidence="1" id="KW-0597">Phosphoprotein</keyword>
<evidence type="ECO:0000256" key="2">
    <source>
        <dbReference type="SAM" id="MobiDB-lite"/>
    </source>
</evidence>
<comment type="caution">
    <text evidence="4">The sequence shown here is derived from an EMBL/GenBank/DDBJ whole genome shotgun (WGS) entry which is preliminary data.</text>
</comment>
<feature type="compositionally biased region" description="Pro residues" evidence="2">
    <location>
        <begin position="70"/>
        <end position="80"/>
    </location>
</feature>
<dbReference type="InterPro" id="IPR032030">
    <property type="entry name" value="YscD_cytoplasmic_dom"/>
</dbReference>
<dbReference type="RefSeq" id="WP_202380488.1">
    <property type="nucleotide sequence ID" value="NZ_BAAAMA010000003.1"/>
</dbReference>
<dbReference type="Proteomes" id="UP001646141">
    <property type="component" value="Unassembled WGS sequence"/>
</dbReference>
<evidence type="ECO:0000313" key="5">
    <source>
        <dbReference type="Proteomes" id="UP001646141"/>
    </source>
</evidence>
<sequence length="204" mass="20688">MSELTLLILRIGFLLLLWLFIFAIVYALRSDLFGAPVRRMRGDAAASGNNAGGSPVIAAAAPVAAAPAAPAPAAPAPAPHSGPAITPSGGALPTAGGAQSAPSFTPAGAPGTLAITSGVATGTTITLDEDTVTIGRSGDSTLVIVDEYTSTYHARLVRSGEQWILTDLDSTNGTKLDGVRVTKPVQVPPYTPVTIGTTTFELRP</sequence>
<dbReference type="PANTHER" id="PTHR23308">
    <property type="entry name" value="NUCLEAR INHIBITOR OF PROTEIN PHOSPHATASE-1"/>
    <property type="match status" value="1"/>
</dbReference>
<dbReference type="EMBL" id="QYAD01000001">
    <property type="protein sequence ID" value="MBL3688437.1"/>
    <property type="molecule type" value="Genomic_DNA"/>
</dbReference>
<evidence type="ECO:0000256" key="1">
    <source>
        <dbReference type="ARBA" id="ARBA00022553"/>
    </source>
</evidence>
<reference evidence="4 5" key="1">
    <citation type="submission" date="2018-09" db="EMBL/GenBank/DDBJ databases">
        <title>Comparative genomics of Leucobacter spp.</title>
        <authorList>
            <person name="Reis A.C."/>
            <person name="Kolvenbach B.A."/>
            <person name="Corvini P.F.X."/>
            <person name="Nunes O.C."/>
        </authorList>
    </citation>
    <scope>NUCLEOTIDE SEQUENCE [LARGE SCALE GENOMIC DNA]</scope>
    <source>
        <strain evidence="4 5">L-1</strain>
    </source>
</reference>